<dbReference type="EMBL" id="CAADFJ010000021">
    <property type="protein sequence ID" value="VFJ98403.1"/>
    <property type="molecule type" value="Genomic_DNA"/>
</dbReference>
<organism evidence="2">
    <name type="scientific">Candidatus Kentrum eta</name>
    <dbReference type="NCBI Taxonomy" id="2126337"/>
    <lineage>
        <taxon>Bacteria</taxon>
        <taxon>Pseudomonadati</taxon>
        <taxon>Pseudomonadota</taxon>
        <taxon>Gammaproteobacteria</taxon>
        <taxon>Candidatus Kentrum</taxon>
    </lineage>
</organism>
<keyword evidence="1" id="KW-0732">Signal</keyword>
<dbReference type="AlphaFoldDB" id="A0A450UDT2"/>
<evidence type="ECO:0000313" key="2">
    <source>
        <dbReference type="EMBL" id="VFJ90669.1"/>
    </source>
</evidence>
<evidence type="ECO:0000313" key="3">
    <source>
        <dbReference type="EMBL" id="VFJ91774.1"/>
    </source>
</evidence>
<proteinExistence type="predicted"/>
<dbReference type="EMBL" id="CAADFG010000023">
    <property type="protein sequence ID" value="VFJ90669.1"/>
    <property type="molecule type" value="Genomic_DNA"/>
</dbReference>
<sequence>MKRFYSRMAFFVLMSFIFTMASAESVNTVNIVSPTDGQEVGARVVVKGTSEMADYESNVWVLVHLKLLGDQWWPQNKPVRDIKTGDWETLAYIGGEQDIGLEFEIAAATFGKDAEKEILKYHETGRRTGHYPPMSFPETTSAIDIVTVKKVSH</sequence>
<name>A0A450UDT2_9GAMM</name>
<feature type="chain" id="PRO_5036113407" evidence="1">
    <location>
        <begin position="24"/>
        <end position="153"/>
    </location>
</feature>
<protein>
    <submittedName>
        <fullName evidence="2">Uncharacterized protein</fullName>
    </submittedName>
</protein>
<dbReference type="EMBL" id="CAADFI010000021">
    <property type="protein sequence ID" value="VFJ91774.1"/>
    <property type="molecule type" value="Genomic_DNA"/>
</dbReference>
<reference evidence="2" key="1">
    <citation type="submission" date="2019-02" db="EMBL/GenBank/DDBJ databases">
        <authorList>
            <person name="Gruber-Vodicka R. H."/>
            <person name="Seah K. B. B."/>
        </authorList>
    </citation>
    <scope>NUCLEOTIDE SEQUENCE</scope>
    <source>
        <strain evidence="4">BECK_SA2B12</strain>
        <strain evidence="2">BECK_SA2B15</strain>
        <strain evidence="3">BECK_SA2B20</strain>
    </source>
</reference>
<gene>
    <name evidence="2" type="ORF">BECKH772A_GA0070896_1002310</name>
    <name evidence="3" type="ORF">BECKH772B_GA0070898_1002110</name>
    <name evidence="4" type="ORF">BECKH772C_GA0070978_1002110</name>
</gene>
<accession>A0A450UDT2</accession>
<evidence type="ECO:0000313" key="4">
    <source>
        <dbReference type="EMBL" id="VFJ98403.1"/>
    </source>
</evidence>
<feature type="signal peptide" evidence="1">
    <location>
        <begin position="1"/>
        <end position="23"/>
    </location>
</feature>
<evidence type="ECO:0000256" key="1">
    <source>
        <dbReference type="SAM" id="SignalP"/>
    </source>
</evidence>